<reference evidence="1" key="1">
    <citation type="submission" date="2022-01" db="EMBL/GenBank/DDBJ databases">
        <authorList>
            <person name="King R."/>
        </authorList>
    </citation>
    <scope>NUCLEOTIDE SEQUENCE</scope>
</reference>
<name>A0A9P0D6X4_9CUCU</name>
<keyword evidence="2" id="KW-1185">Reference proteome</keyword>
<dbReference type="EMBL" id="OV651819">
    <property type="protein sequence ID" value="CAH1113109.1"/>
    <property type="molecule type" value="Genomic_DNA"/>
</dbReference>
<evidence type="ECO:0000313" key="1">
    <source>
        <dbReference type="EMBL" id="CAH1113109.1"/>
    </source>
</evidence>
<dbReference type="AlphaFoldDB" id="A0A9P0D6X4"/>
<gene>
    <name evidence="1" type="ORF">PSYICH_LOCUS13478</name>
</gene>
<dbReference type="Proteomes" id="UP001153636">
    <property type="component" value="Chromosome 7"/>
</dbReference>
<sequence length="134" mass="14803">MKGIRQEKLSPAGISVVNASTCYLLVSRLLLPASSPLFVSSLLNENGIVKGTKSSIYIVFNPVNLNENHQRHDTHVVVDGGHLLHKVLWPRNASFGEIGSRYVQYFQIYYGSYITVIFDGSPSDASDKNTKSFA</sequence>
<evidence type="ECO:0000313" key="2">
    <source>
        <dbReference type="Proteomes" id="UP001153636"/>
    </source>
</evidence>
<accession>A0A9P0D6X4</accession>
<proteinExistence type="predicted"/>
<dbReference type="OrthoDB" id="6760986at2759"/>
<protein>
    <submittedName>
        <fullName evidence="1">Uncharacterized protein</fullName>
    </submittedName>
</protein>
<organism evidence="1 2">
    <name type="scientific">Psylliodes chrysocephalus</name>
    <dbReference type="NCBI Taxonomy" id="3402493"/>
    <lineage>
        <taxon>Eukaryota</taxon>
        <taxon>Metazoa</taxon>
        <taxon>Ecdysozoa</taxon>
        <taxon>Arthropoda</taxon>
        <taxon>Hexapoda</taxon>
        <taxon>Insecta</taxon>
        <taxon>Pterygota</taxon>
        <taxon>Neoptera</taxon>
        <taxon>Endopterygota</taxon>
        <taxon>Coleoptera</taxon>
        <taxon>Polyphaga</taxon>
        <taxon>Cucujiformia</taxon>
        <taxon>Chrysomeloidea</taxon>
        <taxon>Chrysomelidae</taxon>
        <taxon>Galerucinae</taxon>
        <taxon>Alticini</taxon>
        <taxon>Psylliodes</taxon>
    </lineage>
</organism>